<dbReference type="PROSITE" id="PS00018">
    <property type="entry name" value="EF_HAND_1"/>
    <property type="match status" value="2"/>
</dbReference>
<keyword evidence="8" id="KW-1185">Reference proteome</keyword>
<keyword evidence="3" id="KW-0732">Signal</keyword>
<gene>
    <name evidence="7" type="ORF">KLA_06067</name>
</gene>
<accession>A0ABP3B8W4</accession>
<comment type="caution">
    <text evidence="7">The sequence shown here is derived from an EMBL/GenBank/DDBJ whole genome shotgun (WGS) entry which is preliminary data.</text>
</comment>
<sequence>MKNLIPLFLLLIILNSCDKDSQELFNLIEQSENTDSNNSELDTDNDGVTDEDENKDGTDPTNADSDNDGVSDGEEKTDSTNPLIPDTDNDGVNDGDEKIDGTDPNNEDTDNDGITDGEEKANKTNPLIVDTDGDGVIDGTELTNSTDPLSNCSFLLASQTVDTSETWNNLDCDADGIINIDEVNAGTNPLIADEAEVKSPLLGTWVLVSATIDNGTATTVVNNQTYPLEYTANSTNENSTATFTENPNTIISTGEYTTVINFSFLGTDYTETITSESPLSSGDWSLENDTLKLDANDTVNGTYRVISLTDETLVIQTEVNRIVTTGGVDLDTKGTLVITLAKQ</sequence>
<evidence type="ECO:0000256" key="5">
    <source>
        <dbReference type="SAM" id="MobiDB-lite"/>
    </source>
</evidence>
<name>A0ABP3B8W4_9FLAO</name>
<keyword evidence="4" id="KW-0106">Calcium</keyword>
<feature type="region of interest" description="Disordered" evidence="5">
    <location>
        <begin position="30"/>
        <end position="134"/>
    </location>
</feature>
<reference evidence="7 8" key="1">
    <citation type="journal article" date="2014" name="Genome Announc.">
        <title>Draft Genome Sequence of the Carrageenan-Degrading Bacterium Cellulophaga sp. Strain KL-A, Isolated from Decaying Marine Algae.</title>
        <authorList>
            <person name="Shan D."/>
            <person name="Ying J."/>
            <person name="Li X."/>
            <person name="Gao Z."/>
            <person name="Wei G."/>
            <person name="Shao Z."/>
        </authorList>
    </citation>
    <scope>NUCLEOTIDE SEQUENCE [LARGE SCALE GENOMIC DNA]</scope>
    <source>
        <strain evidence="7 8">KL-A</strain>
    </source>
</reference>
<dbReference type="InterPro" id="IPR024311">
    <property type="entry name" value="Lipocalin-like"/>
</dbReference>
<dbReference type="InterPro" id="IPR018247">
    <property type="entry name" value="EF_Hand_1_Ca_BS"/>
</dbReference>
<dbReference type="Proteomes" id="UP000019275">
    <property type="component" value="Unassembled WGS sequence"/>
</dbReference>
<dbReference type="InterPro" id="IPR053180">
    <property type="entry name" value="Ca-binding_acidic-repeat"/>
</dbReference>
<feature type="compositionally biased region" description="Acidic residues" evidence="5">
    <location>
        <begin position="41"/>
        <end position="54"/>
    </location>
</feature>
<dbReference type="Pfam" id="PF13648">
    <property type="entry name" value="Lipocalin_4"/>
    <property type="match status" value="1"/>
</dbReference>
<evidence type="ECO:0000256" key="4">
    <source>
        <dbReference type="ARBA" id="ARBA00022837"/>
    </source>
</evidence>
<dbReference type="EMBL" id="ARZX01000005">
    <property type="protein sequence ID" value="EWH14213.1"/>
    <property type="molecule type" value="Genomic_DNA"/>
</dbReference>
<organism evidence="7 8">
    <name type="scientific">Cellulophaga geojensis KL-A</name>
    <dbReference type="NCBI Taxonomy" id="1328323"/>
    <lineage>
        <taxon>Bacteria</taxon>
        <taxon>Pseudomonadati</taxon>
        <taxon>Bacteroidota</taxon>
        <taxon>Flavobacteriia</taxon>
        <taxon>Flavobacteriales</taxon>
        <taxon>Flavobacteriaceae</taxon>
        <taxon>Cellulophaga</taxon>
    </lineage>
</organism>
<dbReference type="RefSeq" id="WP_051456049.1">
    <property type="nucleotide sequence ID" value="NZ_ARZX01000005.1"/>
</dbReference>
<evidence type="ECO:0000313" key="8">
    <source>
        <dbReference type="Proteomes" id="UP000019275"/>
    </source>
</evidence>
<protein>
    <submittedName>
        <fullName evidence="7">Thrombospondin type 3 repeat-containing protein</fullName>
    </submittedName>
</protein>
<evidence type="ECO:0000256" key="1">
    <source>
        <dbReference type="ARBA" id="ARBA00004613"/>
    </source>
</evidence>
<dbReference type="PANTHER" id="PTHR37467:SF1">
    <property type="entry name" value="EXPORTED CALCIUM-BINDING GLYCOPROTEIN"/>
    <property type="match status" value="1"/>
</dbReference>
<evidence type="ECO:0000256" key="3">
    <source>
        <dbReference type="ARBA" id="ARBA00022729"/>
    </source>
</evidence>
<dbReference type="PANTHER" id="PTHR37467">
    <property type="entry name" value="EXPORTED CALCIUM-BINDING GLYCOPROTEIN-RELATED"/>
    <property type="match status" value="1"/>
</dbReference>
<evidence type="ECO:0000313" key="7">
    <source>
        <dbReference type="EMBL" id="EWH14213.1"/>
    </source>
</evidence>
<proteinExistence type="predicted"/>
<feature type="domain" description="Lipocalin-like" evidence="6">
    <location>
        <begin position="201"/>
        <end position="315"/>
    </location>
</feature>
<comment type="subcellular location">
    <subcellularLocation>
        <location evidence="1">Secreted</location>
    </subcellularLocation>
</comment>
<evidence type="ECO:0000259" key="6">
    <source>
        <dbReference type="Pfam" id="PF13648"/>
    </source>
</evidence>
<dbReference type="SUPFAM" id="SSF103647">
    <property type="entry name" value="TSP type-3 repeat"/>
    <property type="match status" value="1"/>
</dbReference>
<feature type="compositionally biased region" description="Acidic residues" evidence="5">
    <location>
        <begin position="105"/>
        <end position="116"/>
    </location>
</feature>
<evidence type="ECO:0000256" key="2">
    <source>
        <dbReference type="ARBA" id="ARBA00022525"/>
    </source>
</evidence>
<keyword evidence="2" id="KW-0964">Secreted</keyword>
<dbReference type="InterPro" id="IPR028974">
    <property type="entry name" value="TSP_type-3_rpt"/>
</dbReference>
<dbReference type="Pfam" id="PF18884">
    <property type="entry name" value="TSP3_bac"/>
    <property type="match status" value="6"/>
</dbReference>
<dbReference type="InterPro" id="IPR059100">
    <property type="entry name" value="TSP3_bac"/>
</dbReference>
<feature type="compositionally biased region" description="Polar residues" evidence="5">
    <location>
        <begin position="30"/>
        <end position="40"/>
    </location>
</feature>